<evidence type="ECO:0000313" key="1">
    <source>
        <dbReference type="EMBL" id="KAJ1354147.1"/>
    </source>
</evidence>
<sequence length="71" mass="8314">MEALLRSRSLFQLTRQTTQPIMLNISDIDIWCIGRSITFGSLVFFVNSKKQVYALQVRARHSKRFKANLLR</sequence>
<accession>A0AAD5QKQ5</accession>
<proteinExistence type="predicted"/>
<comment type="caution">
    <text evidence="1">The sequence shown here is derived from an EMBL/GenBank/DDBJ whole genome shotgun (WGS) entry which is preliminary data.</text>
</comment>
<keyword evidence="2" id="KW-1185">Reference proteome</keyword>
<protein>
    <submittedName>
        <fullName evidence="1">Uncharacterized protein</fullName>
    </submittedName>
</protein>
<name>A0AAD5QKQ5_PARTN</name>
<reference evidence="1" key="1">
    <citation type="submission" date="2021-06" db="EMBL/GenBank/DDBJ databases">
        <title>Parelaphostrongylus tenuis whole genome reference sequence.</title>
        <authorList>
            <person name="Garwood T.J."/>
            <person name="Larsen P.A."/>
            <person name="Fountain-Jones N.M."/>
            <person name="Garbe J.R."/>
            <person name="Macchietto M.G."/>
            <person name="Kania S.A."/>
            <person name="Gerhold R.W."/>
            <person name="Richards J.E."/>
            <person name="Wolf T.M."/>
        </authorList>
    </citation>
    <scope>NUCLEOTIDE SEQUENCE</scope>
    <source>
        <strain evidence="1">MNPRO001-30</strain>
        <tissue evidence="1">Meninges</tissue>
    </source>
</reference>
<dbReference type="AlphaFoldDB" id="A0AAD5QKQ5"/>
<gene>
    <name evidence="1" type="ORF">KIN20_010981</name>
</gene>
<dbReference type="EMBL" id="JAHQIW010001984">
    <property type="protein sequence ID" value="KAJ1354147.1"/>
    <property type="molecule type" value="Genomic_DNA"/>
</dbReference>
<organism evidence="1 2">
    <name type="scientific">Parelaphostrongylus tenuis</name>
    <name type="common">Meningeal worm</name>
    <dbReference type="NCBI Taxonomy" id="148309"/>
    <lineage>
        <taxon>Eukaryota</taxon>
        <taxon>Metazoa</taxon>
        <taxon>Ecdysozoa</taxon>
        <taxon>Nematoda</taxon>
        <taxon>Chromadorea</taxon>
        <taxon>Rhabditida</taxon>
        <taxon>Rhabditina</taxon>
        <taxon>Rhabditomorpha</taxon>
        <taxon>Strongyloidea</taxon>
        <taxon>Metastrongylidae</taxon>
        <taxon>Parelaphostrongylus</taxon>
    </lineage>
</organism>
<dbReference type="Proteomes" id="UP001196413">
    <property type="component" value="Unassembled WGS sequence"/>
</dbReference>
<evidence type="ECO:0000313" key="2">
    <source>
        <dbReference type="Proteomes" id="UP001196413"/>
    </source>
</evidence>